<dbReference type="Gene3D" id="3.40.50.150">
    <property type="entry name" value="Vaccinia Virus protein VP39"/>
    <property type="match status" value="1"/>
</dbReference>
<dbReference type="GeneID" id="83203442"/>
<reference evidence="1" key="1">
    <citation type="submission" date="2022-11" db="EMBL/GenBank/DDBJ databases">
        <authorList>
            <person name="Petersen C."/>
        </authorList>
    </citation>
    <scope>NUCLEOTIDE SEQUENCE</scope>
    <source>
        <strain evidence="1">IBT 19713</strain>
    </source>
</reference>
<dbReference type="AlphaFoldDB" id="A0A9W9TK24"/>
<proteinExistence type="predicted"/>
<dbReference type="InterPro" id="IPR029063">
    <property type="entry name" value="SAM-dependent_MTases_sf"/>
</dbReference>
<evidence type="ECO:0000313" key="1">
    <source>
        <dbReference type="EMBL" id="KAJ5225618.1"/>
    </source>
</evidence>
<dbReference type="RefSeq" id="XP_058329029.1">
    <property type="nucleotide sequence ID" value="XM_058476139.1"/>
</dbReference>
<reference evidence="1" key="2">
    <citation type="journal article" date="2023" name="IMA Fungus">
        <title>Comparative genomic study of the Penicillium genus elucidates a diverse pangenome and 15 lateral gene transfer events.</title>
        <authorList>
            <person name="Petersen C."/>
            <person name="Sorensen T."/>
            <person name="Nielsen M.R."/>
            <person name="Sondergaard T.E."/>
            <person name="Sorensen J.L."/>
            <person name="Fitzpatrick D.A."/>
            <person name="Frisvad J.C."/>
            <person name="Nielsen K.L."/>
        </authorList>
    </citation>
    <scope>NUCLEOTIDE SEQUENCE</scope>
    <source>
        <strain evidence="1">IBT 19713</strain>
    </source>
</reference>
<comment type="caution">
    <text evidence="1">The sequence shown here is derived from an EMBL/GenBank/DDBJ whole genome shotgun (WGS) entry which is preliminary data.</text>
</comment>
<gene>
    <name evidence="1" type="ORF">N7468_006843</name>
</gene>
<accession>A0A9W9TK24</accession>
<dbReference type="OrthoDB" id="540004at2759"/>
<sequence length="115" mass="13342">MDEAWKNLILNLDLTQPTRRYRNWLLVHRVDSVLSIQVFCAVNDPRDVMKEVWKLWKLLKPGSKFVSGTWARRALSKRKGIITLTEALGRDMVNICCPYCLLAAAFISKTDYVTR</sequence>
<protein>
    <submittedName>
        <fullName evidence="1">Uncharacterized protein</fullName>
    </submittedName>
</protein>
<name>A0A9W9TK24_9EURO</name>
<evidence type="ECO:0000313" key="2">
    <source>
        <dbReference type="Proteomes" id="UP001150941"/>
    </source>
</evidence>
<dbReference type="Proteomes" id="UP001150941">
    <property type="component" value="Unassembled WGS sequence"/>
</dbReference>
<keyword evidence="2" id="KW-1185">Reference proteome</keyword>
<dbReference type="EMBL" id="JAPQKS010000005">
    <property type="protein sequence ID" value="KAJ5225618.1"/>
    <property type="molecule type" value="Genomic_DNA"/>
</dbReference>
<organism evidence="1 2">
    <name type="scientific">Penicillium chermesinum</name>
    <dbReference type="NCBI Taxonomy" id="63820"/>
    <lineage>
        <taxon>Eukaryota</taxon>
        <taxon>Fungi</taxon>
        <taxon>Dikarya</taxon>
        <taxon>Ascomycota</taxon>
        <taxon>Pezizomycotina</taxon>
        <taxon>Eurotiomycetes</taxon>
        <taxon>Eurotiomycetidae</taxon>
        <taxon>Eurotiales</taxon>
        <taxon>Aspergillaceae</taxon>
        <taxon>Penicillium</taxon>
    </lineage>
</organism>
<dbReference type="SUPFAM" id="SSF53335">
    <property type="entry name" value="S-adenosyl-L-methionine-dependent methyltransferases"/>
    <property type="match status" value="1"/>
</dbReference>